<keyword evidence="2" id="KW-1185">Reference proteome</keyword>
<evidence type="ECO:0000313" key="2">
    <source>
        <dbReference type="Proteomes" id="UP001054837"/>
    </source>
</evidence>
<evidence type="ECO:0000313" key="1">
    <source>
        <dbReference type="EMBL" id="GIY52170.1"/>
    </source>
</evidence>
<sequence>MRNEIRRSRTYYSEIGRKELNLVLFLRKAKDRIRHFFFSRFILETFQLTPDDTGFYTASRNFRNSDKIFNASPVASSESREMKVISFELVDTPATVFEDPPKVQT</sequence>
<proteinExistence type="predicted"/>
<accession>A0AAV4U360</accession>
<dbReference type="AlphaFoldDB" id="A0AAV4U360"/>
<comment type="caution">
    <text evidence="1">The sequence shown here is derived from an EMBL/GenBank/DDBJ whole genome shotgun (WGS) entry which is preliminary data.</text>
</comment>
<organism evidence="1 2">
    <name type="scientific">Caerostris darwini</name>
    <dbReference type="NCBI Taxonomy" id="1538125"/>
    <lineage>
        <taxon>Eukaryota</taxon>
        <taxon>Metazoa</taxon>
        <taxon>Ecdysozoa</taxon>
        <taxon>Arthropoda</taxon>
        <taxon>Chelicerata</taxon>
        <taxon>Arachnida</taxon>
        <taxon>Araneae</taxon>
        <taxon>Araneomorphae</taxon>
        <taxon>Entelegynae</taxon>
        <taxon>Araneoidea</taxon>
        <taxon>Araneidae</taxon>
        <taxon>Caerostris</taxon>
    </lineage>
</organism>
<dbReference type="Proteomes" id="UP001054837">
    <property type="component" value="Unassembled WGS sequence"/>
</dbReference>
<name>A0AAV4U360_9ARAC</name>
<dbReference type="EMBL" id="BPLQ01010632">
    <property type="protein sequence ID" value="GIY52170.1"/>
    <property type="molecule type" value="Genomic_DNA"/>
</dbReference>
<reference evidence="1 2" key="1">
    <citation type="submission" date="2021-06" db="EMBL/GenBank/DDBJ databases">
        <title>Caerostris darwini draft genome.</title>
        <authorList>
            <person name="Kono N."/>
            <person name="Arakawa K."/>
        </authorList>
    </citation>
    <scope>NUCLEOTIDE SEQUENCE [LARGE SCALE GENOMIC DNA]</scope>
</reference>
<gene>
    <name evidence="1" type="ORF">CDAR_432541</name>
</gene>
<protein>
    <submittedName>
        <fullName evidence="1">Uncharacterized protein</fullName>
    </submittedName>
</protein>